<dbReference type="RefSeq" id="WP_369044733.1">
    <property type="nucleotide sequence ID" value="NZ_CP163302.1"/>
</dbReference>
<dbReference type="PANTHER" id="PTHR43802">
    <property type="entry name" value="ENOYL-COA HYDRATASE"/>
    <property type="match status" value="1"/>
</dbReference>
<reference evidence="2" key="1">
    <citation type="submission" date="2024-07" db="EMBL/GenBank/DDBJ databases">
        <authorList>
            <person name="fu j."/>
        </authorList>
    </citation>
    <scope>NUCLEOTIDE SEQUENCE</scope>
    <source>
        <strain evidence="2">P10A9</strain>
    </source>
</reference>
<dbReference type="Pfam" id="PF00378">
    <property type="entry name" value="ECH_1"/>
    <property type="match status" value="1"/>
</dbReference>
<dbReference type="CDD" id="cd06558">
    <property type="entry name" value="crotonase-like"/>
    <property type="match status" value="1"/>
</dbReference>
<dbReference type="KEGG" id="spue:AB5L97_11095"/>
<evidence type="ECO:0000256" key="1">
    <source>
        <dbReference type="ARBA" id="ARBA00005254"/>
    </source>
</evidence>
<dbReference type="InterPro" id="IPR029045">
    <property type="entry name" value="ClpP/crotonase-like_dom_sf"/>
</dbReference>
<protein>
    <submittedName>
        <fullName evidence="2">Enoyl-CoA hydratase/isomerase family protein</fullName>
    </submittedName>
</protein>
<accession>A0AB39L0E0</accession>
<proteinExistence type="inferred from homology"/>
<dbReference type="GO" id="GO:0003824">
    <property type="term" value="F:catalytic activity"/>
    <property type="evidence" value="ECO:0007669"/>
    <property type="project" value="UniProtKB-ARBA"/>
</dbReference>
<dbReference type="Gene3D" id="1.10.12.10">
    <property type="entry name" value="Lyase 2-enoyl-coa Hydratase, Chain A, domain 2"/>
    <property type="match status" value="1"/>
</dbReference>
<dbReference type="SUPFAM" id="SSF52096">
    <property type="entry name" value="ClpP/crotonase"/>
    <property type="match status" value="1"/>
</dbReference>
<dbReference type="InterPro" id="IPR001753">
    <property type="entry name" value="Enoyl-CoA_hydra/iso"/>
</dbReference>
<gene>
    <name evidence="2" type="ORF">AB5L97_11095</name>
</gene>
<dbReference type="PANTHER" id="PTHR43802:SF1">
    <property type="entry name" value="IP11341P-RELATED"/>
    <property type="match status" value="1"/>
</dbReference>
<dbReference type="InterPro" id="IPR014748">
    <property type="entry name" value="Enoyl-CoA_hydra_C"/>
</dbReference>
<sequence length="289" mass="30657">MKAEVLRHIDAVNTPSAREQGQGPGRLRIEREGPIARLVIDNPGRRNALSRHMWQSFAPALAGLERDPDIKVLIVQGAGGTFSAGADIREVEAILRGDSETSEGGDLTVAEEALAGFRKPTIAAIDGHCVGGGWELAGACDLRVATEDAMIGITPARLGIVYPLSGIARLVRLVGPATAKRLLLTGDLITAPEAQRAGLLSATVPRATLRHEVDGLAHRLADGSQFSAWAHKSLIDEIAAGSHGLAELSSYWQREMAHSPDAAIGVRAFLAKERPAFAWRGPWSSAAQI</sequence>
<comment type="similarity">
    <text evidence="1">Belongs to the enoyl-CoA hydratase/isomerase family.</text>
</comment>
<evidence type="ECO:0000313" key="2">
    <source>
        <dbReference type="EMBL" id="XDP43855.1"/>
    </source>
</evidence>
<dbReference type="Gene3D" id="3.90.226.10">
    <property type="entry name" value="2-enoyl-CoA Hydratase, Chain A, domain 1"/>
    <property type="match status" value="1"/>
</dbReference>
<organism evidence="2">
    <name type="scientific">Sinomonas puerhi</name>
    <dbReference type="NCBI Taxonomy" id="3238584"/>
    <lineage>
        <taxon>Bacteria</taxon>
        <taxon>Bacillati</taxon>
        <taxon>Actinomycetota</taxon>
        <taxon>Actinomycetes</taxon>
        <taxon>Micrococcales</taxon>
        <taxon>Micrococcaceae</taxon>
        <taxon>Sinomonas</taxon>
    </lineage>
</organism>
<name>A0AB39L0E0_9MICC</name>
<dbReference type="AlphaFoldDB" id="A0AB39L0E0"/>
<dbReference type="EMBL" id="CP163302">
    <property type="protein sequence ID" value="XDP43855.1"/>
    <property type="molecule type" value="Genomic_DNA"/>
</dbReference>